<dbReference type="Pfam" id="PF00069">
    <property type="entry name" value="Pkinase"/>
    <property type="match status" value="1"/>
</dbReference>
<dbReference type="FunFam" id="1.10.510.10:FF:000571">
    <property type="entry name" value="Maternal embryonic leucine zipper kinase"/>
    <property type="match status" value="1"/>
</dbReference>
<dbReference type="GO" id="GO:0004674">
    <property type="term" value="F:protein serine/threonine kinase activity"/>
    <property type="evidence" value="ECO:0007669"/>
    <property type="project" value="UniProtKB-KW"/>
</dbReference>
<dbReference type="PROSITE" id="PS00107">
    <property type="entry name" value="PROTEIN_KINASE_ATP"/>
    <property type="match status" value="1"/>
</dbReference>
<evidence type="ECO:0000256" key="2">
    <source>
        <dbReference type="ARBA" id="ARBA00022840"/>
    </source>
</evidence>
<dbReference type="Gene3D" id="1.10.510.10">
    <property type="entry name" value="Transferase(Phosphotransferase) domain 1"/>
    <property type="match status" value="1"/>
</dbReference>
<dbReference type="SMART" id="SM00220">
    <property type="entry name" value="S_TKc"/>
    <property type="match status" value="1"/>
</dbReference>
<feature type="binding site" evidence="3">
    <location>
        <position position="40"/>
    </location>
    <ligand>
        <name>ATP</name>
        <dbReference type="ChEBI" id="CHEBI:30616"/>
    </ligand>
</feature>
<accession>A0A075AZ50</accession>
<dbReference type="PANTHER" id="PTHR24347">
    <property type="entry name" value="SERINE/THREONINE-PROTEIN KINASE"/>
    <property type="match status" value="1"/>
</dbReference>
<dbReference type="PROSITE" id="PS00108">
    <property type="entry name" value="PROTEIN_KINASE_ST"/>
    <property type="match status" value="1"/>
</dbReference>
<proteinExistence type="inferred from homology"/>
<dbReference type="InterPro" id="IPR017441">
    <property type="entry name" value="Protein_kinase_ATP_BS"/>
</dbReference>
<keyword evidence="4" id="KW-0723">Serine/threonine-protein kinase</keyword>
<protein>
    <submittedName>
        <fullName evidence="6">Serine/threonine-dual specificity kinase domain-containing protein</fullName>
    </submittedName>
</protein>
<comment type="similarity">
    <text evidence="4">Belongs to the protein kinase superfamily.</text>
</comment>
<evidence type="ECO:0000256" key="4">
    <source>
        <dbReference type="RuleBase" id="RU000304"/>
    </source>
</evidence>
<dbReference type="SUPFAM" id="SSF56112">
    <property type="entry name" value="Protein kinase-like (PK-like)"/>
    <property type="match status" value="1"/>
</dbReference>
<dbReference type="OMA" id="PMKRYTC"/>
<dbReference type="STRING" id="988480.A0A075AZ50"/>
<dbReference type="AlphaFoldDB" id="A0A075AZ50"/>
<dbReference type="InterPro" id="IPR008271">
    <property type="entry name" value="Ser/Thr_kinase_AS"/>
</dbReference>
<organism evidence="6 7">
    <name type="scientific">Rozella allomycis (strain CSF55)</name>
    <dbReference type="NCBI Taxonomy" id="988480"/>
    <lineage>
        <taxon>Eukaryota</taxon>
        <taxon>Fungi</taxon>
        <taxon>Fungi incertae sedis</taxon>
        <taxon>Cryptomycota</taxon>
        <taxon>Cryptomycota incertae sedis</taxon>
        <taxon>Rozella</taxon>
    </lineage>
</organism>
<reference evidence="6 7" key="1">
    <citation type="journal article" date="2013" name="Curr. Biol.">
        <title>Shared signatures of parasitism and phylogenomics unite Cryptomycota and microsporidia.</title>
        <authorList>
            <person name="James T.Y."/>
            <person name="Pelin A."/>
            <person name="Bonen L."/>
            <person name="Ahrendt S."/>
            <person name="Sain D."/>
            <person name="Corradi N."/>
            <person name="Stajich J.E."/>
        </authorList>
    </citation>
    <scope>NUCLEOTIDE SEQUENCE [LARGE SCALE GENOMIC DNA]</scope>
    <source>
        <strain evidence="6 7">CSF55</strain>
    </source>
</reference>
<keyword evidence="6" id="KW-0808">Transferase</keyword>
<dbReference type="InterPro" id="IPR000719">
    <property type="entry name" value="Prot_kinase_dom"/>
</dbReference>
<dbReference type="Gene3D" id="3.30.200.20">
    <property type="entry name" value="Phosphorylase Kinase, domain 1"/>
    <property type="match status" value="1"/>
</dbReference>
<evidence type="ECO:0000313" key="7">
    <source>
        <dbReference type="Proteomes" id="UP000030755"/>
    </source>
</evidence>
<evidence type="ECO:0000313" key="6">
    <source>
        <dbReference type="EMBL" id="EPZ35537.1"/>
    </source>
</evidence>
<dbReference type="PROSITE" id="PS50011">
    <property type="entry name" value="PROTEIN_KINASE_DOM"/>
    <property type="match status" value="1"/>
</dbReference>
<keyword evidence="2 3" id="KW-0067">ATP-binding</keyword>
<keyword evidence="6" id="KW-0418">Kinase</keyword>
<dbReference type="OrthoDB" id="40902at2759"/>
<gene>
    <name evidence="6" type="ORF">O9G_005981</name>
</gene>
<dbReference type="Proteomes" id="UP000030755">
    <property type="component" value="Unassembled WGS sequence"/>
</dbReference>
<dbReference type="CDD" id="cd05117">
    <property type="entry name" value="STKc_CAMK"/>
    <property type="match status" value="1"/>
</dbReference>
<keyword evidence="7" id="KW-1185">Reference proteome</keyword>
<sequence>MITRKEVEQKFQHMEKIGTGSFAVVYKAIEKTTQKIYALKVIDKSKCKGHEDHIVKEVAILKNVHHENIIRLYDHISYDGLLFDAIIEKGNYTEYDAKTLVVQMLNALNYLHERNVVHRDLKPENLLLSEKGPNSIIKLADFGLSTVTKANTLLETNCGTVTYIAPEILSGDGYGKEVDMWTISKTSFRLSGYPPFYDEDESVALEKAMLGRFKFFSPEWDAVSSEAKDFIRRALTVNPLQRLTAKQALEHKWVIQAKVVKTDIYEAVVNNMKKFNPRRKFKAGIDAVMMLQKIKQNPFSTS</sequence>
<keyword evidence="1 3" id="KW-0547">Nucleotide-binding</keyword>
<evidence type="ECO:0000256" key="3">
    <source>
        <dbReference type="PROSITE-ProRule" id="PRU10141"/>
    </source>
</evidence>
<dbReference type="EMBL" id="KE560821">
    <property type="protein sequence ID" value="EPZ35537.1"/>
    <property type="molecule type" value="Genomic_DNA"/>
</dbReference>
<dbReference type="InterPro" id="IPR011009">
    <property type="entry name" value="Kinase-like_dom_sf"/>
</dbReference>
<dbReference type="HOGENOM" id="CLU_000288_63_0_1"/>
<evidence type="ECO:0000259" key="5">
    <source>
        <dbReference type="PROSITE" id="PS50011"/>
    </source>
</evidence>
<name>A0A075AZ50_ROZAC</name>
<feature type="domain" description="Protein kinase" evidence="5">
    <location>
        <begin position="11"/>
        <end position="254"/>
    </location>
</feature>
<evidence type="ECO:0000256" key="1">
    <source>
        <dbReference type="ARBA" id="ARBA00022741"/>
    </source>
</evidence>
<dbReference type="GO" id="GO:0005524">
    <property type="term" value="F:ATP binding"/>
    <property type="evidence" value="ECO:0007669"/>
    <property type="project" value="UniProtKB-UniRule"/>
</dbReference>